<proteinExistence type="predicted"/>
<sequence length="211" mass="24023">MESVSSLPLDVTEATTEPAIRSFCRNAIEEHKRFEEVKQEVWSELPDSRTRCPLCNRSLTWRVVHAERNLFMWTCAKLDCPYPFSNVPLSSSSDSSNPPTSSLVYRLSTQPPLRPHRVRSRALEDEFNATDPDLLSLLINASDCLYKKDEENWNYYVRLRKKLASRKRKGDGASMSESEPEGEAGEVMAGGHGLRRCRVQKQAFGFHVEDG</sequence>
<dbReference type="AlphaFoldDB" id="A0A7R8WE53"/>
<dbReference type="EMBL" id="OB662402">
    <property type="protein sequence ID" value="CAD7230003.1"/>
    <property type="molecule type" value="Genomic_DNA"/>
</dbReference>
<evidence type="ECO:0000313" key="2">
    <source>
        <dbReference type="EMBL" id="CAD7230003.1"/>
    </source>
</evidence>
<feature type="region of interest" description="Disordered" evidence="1">
    <location>
        <begin position="167"/>
        <end position="190"/>
    </location>
</feature>
<gene>
    <name evidence="2" type="ORF">CTOB1V02_LOCUS7867</name>
</gene>
<feature type="compositionally biased region" description="Low complexity" evidence="1">
    <location>
        <begin position="89"/>
        <end position="104"/>
    </location>
</feature>
<accession>A0A7R8WE53</accession>
<reference evidence="2" key="1">
    <citation type="submission" date="2020-11" db="EMBL/GenBank/DDBJ databases">
        <authorList>
            <person name="Tran Van P."/>
        </authorList>
    </citation>
    <scope>NUCLEOTIDE SEQUENCE</scope>
</reference>
<feature type="region of interest" description="Disordered" evidence="1">
    <location>
        <begin position="89"/>
        <end position="112"/>
    </location>
</feature>
<evidence type="ECO:0000256" key="1">
    <source>
        <dbReference type="SAM" id="MobiDB-lite"/>
    </source>
</evidence>
<protein>
    <submittedName>
        <fullName evidence="2">Uncharacterized protein</fullName>
    </submittedName>
</protein>
<name>A0A7R8WE53_9CRUS</name>
<organism evidence="2">
    <name type="scientific">Cyprideis torosa</name>
    <dbReference type="NCBI Taxonomy" id="163714"/>
    <lineage>
        <taxon>Eukaryota</taxon>
        <taxon>Metazoa</taxon>
        <taxon>Ecdysozoa</taxon>
        <taxon>Arthropoda</taxon>
        <taxon>Crustacea</taxon>
        <taxon>Oligostraca</taxon>
        <taxon>Ostracoda</taxon>
        <taxon>Podocopa</taxon>
        <taxon>Podocopida</taxon>
        <taxon>Cytherocopina</taxon>
        <taxon>Cytheroidea</taxon>
        <taxon>Cytherideidae</taxon>
        <taxon>Cyprideis</taxon>
    </lineage>
</organism>